<gene>
    <name evidence="1" type="ORF">BAU28_02825</name>
</gene>
<evidence type="ECO:0000313" key="2">
    <source>
        <dbReference type="Proteomes" id="UP000182788"/>
    </source>
</evidence>
<evidence type="ECO:0008006" key="3">
    <source>
        <dbReference type="Google" id="ProtNLM"/>
    </source>
</evidence>
<evidence type="ECO:0000313" key="1">
    <source>
        <dbReference type="EMBL" id="OJD78175.1"/>
    </source>
</evidence>
<protein>
    <recommendedName>
        <fullName evidence="3">Aminoglycoside phosphotransferase</fullName>
    </recommendedName>
</protein>
<dbReference type="SUPFAM" id="SSF56112">
    <property type="entry name" value="Protein kinase-like (PK-like)"/>
    <property type="match status" value="1"/>
</dbReference>
<dbReference type="InterPro" id="IPR011009">
    <property type="entry name" value="Kinase-like_dom_sf"/>
</dbReference>
<accession>A0A1J9VP46</accession>
<comment type="caution">
    <text evidence="1">The sequence shown here is derived from an EMBL/GenBank/DDBJ whole genome shotgun (WGS) entry which is preliminary data.</text>
</comment>
<organism evidence="1 2">
    <name type="scientific">Bacillus paramycoides</name>
    <dbReference type="NCBI Taxonomy" id="2026194"/>
    <lineage>
        <taxon>Bacteria</taxon>
        <taxon>Bacillati</taxon>
        <taxon>Bacillota</taxon>
        <taxon>Bacilli</taxon>
        <taxon>Bacillales</taxon>
        <taxon>Bacillaceae</taxon>
        <taxon>Bacillus</taxon>
        <taxon>Bacillus cereus group</taxon>
    </lineage>
</organism>
<reference evidence="1 2" key="1">
    <citation type="submission" date="2016-06" db="EMBL/GenBank/DDBJ databases">
        <title>First insights into the genetic diversity and population structure of in the Bacillus cereus group bacteria from diverse marine environments.</title>
        <authorList>
            <person name="Liu Y."/>
            <person name="Lai Q."/>
            <person name="Shao Z."/>
        </authorList>
    </citation>
    <scope>NUCLEOTIDE SEQUENCE [LARGE SCALE GENOMIC DNA]</scope>
    <source>
        <strain evidence="1 2">NH24A2</strain>
    </source>
</reference>
<proteinExistence type="predicted"/>
<name>A0A1J9VP46_9BACI</name>
<dbReference type="AlphaFoldDB" id="A0A1J9VP46"/>
<sequence length="103" mass="12088">MKLSTMLKVVVTVDEEWRSSFAENILTNWEYDEGNLYYMRASSNFVFIFQNNGEHFFLRFVEKEEKSTEAIQAEIHILQYLSSCSLQVNVPVLSKNQCFICTD</sequence>
<dbReference type="EMBL" id="MAOI01000079">
    <property type="protein sequence ID" value="OJD78175.1"/>
    <property type="molecule type" value="Genomic_DNA"/>
</dbReference>
<dbReference type="Proteomes" id="UP000182788">
    <property type="component" value="Unassembled WGS sequence"/>
</dbReference>